<evidence type="ECO:0000313" key="2">
    <source>
        <dbReference type="EMBL" id="MCV2864182.1"/>
    </source>
</evidence>
<accession>A0ABT2YZ66</accession>
<reference evidence="2 3" key="1">
    <citation type="submission" date="2022-10" db="EMBL/GenBank/DDBJ databases">
        <title>Defluviimonas sp. nov., isolated from ocean surface water.</title>
        <authorList>
            <person name="He W."/>
            <person name="Wang L."/>
            <person name="Zhang D.-F."/>
        </authorList>
    </citation>
    <scope>NUCLEOTIDE SEQUENCE [LARGE SCALE GENOMIC DNA]</scope>
    <source>
        <strain evidence="2 3">WL0075</strain>
    </source>
</reference>
<feature type="domain" description="Histidine phosphotransferase ChpT C-terminal" evidence="1">
    <location>
        <begin position="78"/>
        <end position="190"/>
    </location>
</feature>
<dbReference type="Gene3D" id="1.10.287.130">
    <property type="match status" value="1"/>
</dbReference>
<dbReference type="Pfam" id="PF10090">
    <property type="entry name" value="HPTransfase"/>
    <property type="match status" value="1"/>
</dbReference>
<dbReference type="EMBL" id="JAOWLA010000004">
    <property type="protein sequence ID" value="MCV2864182.1"/>
    <property type="molecule type" value="Genomic_DNA"/>
</dbReference>
<dbReference type="RefSeq" id="WP_263720674.1">
    <property type="nucleotide sequence ID" value="NZ_JAOWLA010000004.1"/>
</dbReference>
<dbReference type="InterPro" id="IPR036890">
    <property type="entry name" value="HATPase_C_sf"/>
</dbReference>
<protein>
    <submittedName>
        <fullName evidence="2">Histidine phosphotransferase family protein</fullName>
    </submittedName>
</protein>
<dbReference type="Proteomes" id="UP001652503">
    <property type="component" value="Unassembled WGS sequence"/>
</dbReference>
<organism evidence="2 3">
    <name type="scientific">Albidovulum sediminicola</name>
    <dbReference type="NCBI Taxonomy" id="2984331"/>
    <lineage>
        <taxon>Bacteria</taxon>
        <taxon>Pseudomonadati</taxon>
        <taxon>Pseudomonadota</taxon>
        <taxon>Alphaproteobacteria</taxon>
        <taxon>Rhodobacterales</taxon>
        <taxon>Paracoccaceae</taxon>
        <taxon>Albidovulum</taxon>
    </lineage>
</organism>
<proteinExistence type="predicted"/>
<keyword evidence="3" id="KW-1185">Reference proteome</keyword>
<name>A0ABT2YZ66_9RHOB</name>
<sequence length="196" mass="20911">MPHDTAELAALIGSRMCHDLISPIGAIGNGVELLEMAGTAGPEVTLIAESVAAANARIRFFRIAFGAAPQDHRVGPSEVRAVLSDLTRAGRLRYDWQPAGDQPRGLVKLAFLLLQCCESAMPFGGTVTITEADGHWRLAARADTLKIDAALWQRFEGGGAPVSAAQVQFALAPIEAGALGRALLLERDETRIDIRF</sequence>
<comment type="caution">
    <text evidence="2">The sequence shown here is derived from an EMBL/GenBank/DDBJ whole genome shotgun (WGS) entry which is preliminary data.</text>
</comment>
<gene>
    <name evidence="2" type="ORF">OE647_05435</name>
</gene>
<evidence type="ECO:0000259" key="1">
    <source>
        <dbReference type="Pfam" id="PF10090"/>
    </source>
</evidence>
<evidence type="ECO:0000313" key="3">
    <source>
        <dbReference type="Proteomes" id="UP001652503"/>
    </source>
</evidence>
<dbReference type="InterPro" id="IPR018762">
    <property type="entry name" value="ChpT_C"/>
</dbReference>
<dbReference type="Gene3D" id="3.30.565.10">
    <property type="entry name" value="Histidine kinase-like ATPase, C-terminal domain"/>
    <property type="match status" value="1"/>
</dbReference>